<dbReference type="AlphaFoldDB" id="A0A2I1GCT0"/>
<keyword evidence="3" id="KW-1185">Reference proteome</keyword>
<comment type="caution">
    <text evidence="2">The sequence shown here is derived from an EMBL/GenBank/DDBJ whole genome shotgun (WGS) entry which is preliminary data.</text>
</comment>
<evidence type="ECO:0000313" key="2">
    <source>
        <dbReference type="EMBL" id="PKY44435.1"/>
    </source>
</evidence>
<keyword evidence="1" id="KW-0812">Transmembrane</keyword>
<accession>A0A2I1GCT0</accession>
<dbReference type="EMBL" id="LLXI01000322">
    <property type="protein sequence ID" value="PKY44435.1"/>
    <property type="molecule type" value="Genomic_DNA"/>
</dbReference>
<keyword evidence="1" id="KW-1133">Transmembrane helix</keyword>
<reference evidence="2 3" key="1">
    <citation type="submission" date="2015-10" db="EMBL/GenBank/DDBJ databases">
        <title>Genome analyses suggest a sexual origin of heterokaryosis in a supposedly ancient asexual fungus.</title>
        <authorList>
            <person name="Ropars J."/>
            <person name="Sedzielewska K."/>
            <person name="Noel J."/>
            <person name="Charron P."/>
            <person name="Farinelli L."/>
            <person name="Marton T."/>
            <person name="Kruger M."/>
            <person name="Pelin A."/>
            <person name="Brachmann A."/>
            <person name="Corradi N."/>
        </authorList>
    </citation>
    <scope>NUCLEOTIDE SEQUENCE [LARGE SCALE GENOMIC DNA]</scope>
    <source>
        <strain evidence="2 3">A4</strain>
    </source>
</reference>
<sequence length="62" mass="7183">MCREIFTDQKKRIGKDFKIQIKCLPILTTGHDFLHSCLHFFGLHLSELTMAILVCFSLIMAK</sequence>
<protein>
    <submittedName>
        <fullName evidence="2">Uncharacterized protein</fullName>
    </submittedName>
</protein>
<feature type="transmembrane region" description="Helical" evidence="1">
    <location>
        <begin position="41"/>
        <end position="61"/>
    </location>
</feature>
<organism evidence="2 3">
    <name type="scientific">Rhizophagus irregularis</name>
    <dbReference type="NCBI Taxonomy" id="588596"/>
    <lineage>
        <taxon>Eukaryota</taxon>
        <taxon>Fungi</taxon>
        <taxon>Fungi incertae sedis</taxon>
        <taxon>Mucoromycota</taxon>
        <taxon>Glomeromycotina</taxon>
        <taxon>Glomeromycetes</taxon>
        <taxon>Glomerales</taxon>
        <taxon>Glomeraceae</taxon>
        <taxon>Rhizophagus</taxon>
    </lineage>
</organism>
<keyword evidence="1" id="KW-0472">Membrane</keyword>
<gene>
    <name evidence="2" type="ORF">RhiirA4_341805</name>
</gene>
<proteinExistence type="predicted"/>
<evidence type="ECO:0000256" key="1">
    <source>
        <dbReference type="SAM" id="Phobius"/>
    </source>
</evidence>
<evidence type="ECO:0000313" key="3">
    <source>
        <dbReference type="Proteomes" id="UP000234323"/>
    </source>
</evidence>
<dbReference type="Proteomes" id="UP000234323">
    <property type="component" value="Unassembled WGS sequence"/>
</dbReference>
<name>A0A2I1GCT0_9GLOM</name>